<comment type="caution">
    <text evidence="1">The sequence shown here is derived from an EMBL/GenBank/DDBJ whole genome shotgun (WGS) entry which is preliminary data.</text>
</comment>
<dbReference type="PANTHER" id="PTHR12265">
    <property type="entry name" value="TRANSMEMBRANE PROTEIN 53"/>
    <property type="match status" value="1"/>
</dbReference>
<dbReference type="SUPFAM" id="SSF53474">
    <property type="entry name" value="alpha/beta-Hydrolases"/>
    <property type="match status" value="1"/>
</dbReference>
<dbReference type="InterPro" id="IPR029058">
    <property type="entry name" value="AB_hydrolase_fold"/>
</dbReference>
<protein>
    <submittedName>
        <fullName evidence="1">Transmembrane protein 53</fullName>
    </submittedName>
</protein>
<dbReference type="EMBL" id="JAAARO010000001">
    <property type="protein sequence ID" value="KAF5752992.1"/>
    <property type="molecule type" value="Genomic_DNA"/>
</dbReference>
<keyword evidence="1" id="KW-0472">Membrane</keyword>
<dbReference type="FunCoup" id="A0A7J7E2V7">
    <property type="interactions" value="2239"/>
</dbReference>
<keyword evidence="2" id="KW-1185">Reference proteome</keyword>
<evidence type="ECO:0000313" key="1">
    <source>
        <dbReference type="EMBL" id="KAF5752992.1"/>
    </source>
</evidence>
<evidence type="ECO:0000313" key="2">
    <source>
        <dbReference type="Proteomes" id="UP000593562"/>
    </source>
</evidence>
<dbReference type="PANTHER" id="PTHR12265:SF11">
    <property type="entry name" value="ALPHA_BETA-HYDROLASES SUPERFAMILY PROTEIN"/>
    <property type="match status" value="1"/>
</dbReference>
<dbReference type="Proteomes" id="UP000593562">
    <property type="component" value="Unassembled WGS sequence"/>
</dbReference>
<proteinExistence type="predicted"/>
<keyword evidence="1" id="KW-0812">Transmembrane</keyword>
<sequence>MTGTGSFICPSNLHRSVINPQILRNDVACKHSLSLTRVRSSLSPNTNPFASFISLTSSHLFNSPITPNNFISNPLKSDPGNAVFSWNRAPQSVDGANVGVLGNDGPVVTVVLLGWLGAQKKHLRRYAEWYNARGMHAVTFVVDAKELLGFDFGKKVERRITELANELTSWVSEREDDGRERCLVFHSFSNMGWLSYGYILDILHREGLAEKIKGFFCDSGGGDPLNPKVWAGGFSAAMLKKRSSLGKPMVQTSEIKGSDSQVSELKVQEEPIGIETVLLPMFEKLFSVVLKLPEVNQKLTKIVSTLSKNQPSCPQLYLYSSGDRVVPSWSIESLVEEQRRMGKKVFSFNFKSSPHVDHYRTFPDAYSSQLHNCLRECFATVKQT</sequence>
<gene>
    <name evidence="1" type="ORF">HS088_TW01G00910</name>
</gene>
<dbReference type="AlphaFoldDB" id="A0A7J7E2V7"/>
<dbReference type="InParanoid" id="A0A7J7E2V7"/>
<reference evidence="1 2" key="1">
    <citation type="journal article" date="2020" name="Nat. Commun.">
        <title>Genome of Tripterygium wilfordii and identification of cytochrome P450 involved in triptolide biosynthesis.</title>
        <authorList>
            <person name="Tu L."/>
            <person name="Su P."/>
            <person name="Zhang Z."/>
            <person name="Gao L."/>
            <person name="Wang J."/>
            <person name="Hu T."/>
            <person name="Zhou J."/>
            <person name="Zhang Y."/>
            <person name="Zhao Y."/>
            <person name="Liu Y."/>
            <person name="Song Y."/>
            <person name="Tong Y."/>
            <person name="Lu Y."/>
            <person name="Yang J."/>
            <person name="Xu C."/>
            <person name="Jia M."/>
            <person name="Peters R.J."/>
            <person name="Huang L."/>
            <person name="Gao W."/>
        </authorList>
    </citation>
    <scope>NUCLEOTIDE SEQUENCE [LARGE SCALE GENOMIC DNA]</scope>
    <source>
        <strain evidence="2">cv. XIE 37</strain>
        <tissue evidence="1">Leaf</tissue>
    </source>
</reference>
<dbReference type="InterPro" id="IPR008547">
    <property type="entry name" value="DUF829_TMEM53"/>
</dbReference>
<organism evidence="1 2">
    <name type="scientific">Tripterygium wilfordii</name>
    <name type="common">Thunder God vine</name>
    <dbReference type="NCBI Taxonomy" id="458696"/>
    <lineage>
        <taxon>Eukaryota</taxon>
        <taxon>Viridiplantae</taxon>
        <taxon>Streptophyta</taxon>
        <taxon>Embryophyta</taxon>
        <taxon>Tracheophyta</taxon>
        <taxon>Spermatophyta</taxon>
        <taxon>Magnoliopsida</taxon>
        <taxon>eudicotyledons</taxon>
        <taxon>Gunneridae</taxon>
        <taxon>Pentapetalae</taxon>
        <taxon>rosids</taxon>
        <taxon>fabids</taxon>
        <taxon>Celastrales</taxon>
        <taxon>Celastraceae</taxon>
        <taxon>Tripterygium</taxon>
    </lineage>
</organism>
<dbReference type="Pfam" id="PF05705">
    <property type="entry name" value="DUF829"/>
    <property type="match status" value="1"/>
</dbReference>
<name>A0A7J7E2V7_TRIWF</name>
<accession>A0A7J7E2V7</accession>